<evidence type="ECO:0000313" key="1">
    <source>
        <dbReference type="EMBL" id="EMO55971.1"/>
    </source>
</evidence>
<dbReference type="EMBL" id="AKWE02000191">
    <property type="protein sequence ID" value="EMO55971.1"/>
    <property type="molecule type" value="Genomic_DNA"/>
</dbReference>
<proteinExistence type="predicted"/>
<sequence length="99" mass="11999">MENRLKVFLRQLLTFENGIFSLLTTKTYENNTMSLFKKLKCRFLFGTVFIRPSSKKSFRKIRLRFFEKEFRLFVFRFKSFHHNDDGMFGSNLQVDRPAL</sequence>
<accession>M6VLJ0</accession>
<evidence type="ECO:0000313" key="2">
    <source>
        <dbReference type="Proteomes" id="UP000012149"/>
    </source>
</evidence>
<dbReference type="Proteomes" id="UP000012149">
    <property type="component" value="Unassembled WGS sequence"/>
</dbReference>
<comment type="caution">
    <text evidence="1">The sequence shown here is derived from an EMBL/GenBank/DDBJ whole genome shotgun (WGS) entry which is preliminary data.</text>
</comment>
<gene>
    <name evidence="1" type="ORF">LEP1GSC161_3585</name>
</gene>
<reference evidence="1 2" key="1">
    <citation type="submission" date="2013-01" db="EMBL/GenBank/DDBJ databases">
        <authorList>
            <person name="Harkins D.M."/>
            <person name="Durkin A.S."/>
            <person name="Brinkac L.M."/>
            <person name="Haft D.H."/>
            <person name="Selengut J.D."/>
            <person name="Sanka R."/>
            <person name="DePew J."/>
            <person name="Purushe J."/>
            <person name="Matthias M.A."/>
            <person name="Vinetz J.M."/>
            <person name="Sutton G.G."/>
            <person name="Nierman W.C."/>
            <person name="Fouts D.E."/>
        </authorList>
    </citation>
    <scope>NUCLEOTIDE SEQUENCE [LARGE SCALE GENOMIC DNA]</scope>
    <source>
        <strain evidence="1 2">CBC1416</strain>
    </source>
</reference>
<organism evidence="1 2">
    <name type="scientific">Leptospira santarosai str. CBC1416</name>
    <dbReference type="NCBI Taxonomy" id="1193059"/>
    <lineage>
        <taxon>Bacteria</taxon>
        <taxon>Pseudomonadati</taxon>
        <taxon>Spirochaetota</taxon>
        <taxon>Spirochaetia</taxon>
        <taxon>Leptospirales</taxon>
        <taxon>Leptospiraceae</taxon>
        <taxon>Leptospira</taxon>
    </lineage>
</organism>
<dbReference type="AlphaFoldDB" id="M6VLJ0"/>
<protein>
    <submittedName>
        <fullName evidence="1">Uncharacterized protein</fullName>
    </submittedName>
</protein>
<name>M6VLJ0_9LEPT</name>